<protein>
    <recommendedName>
        <fullName evidence="3">DUF4286 family protein</fullName>
    </recommendedName>
</protein>
<dbReference type="Proteomes" id="UP000321058">
    <property type="component" value="Unassembled WGS sequence"/>
</dbReference>
<proteinExistence type="predicted"/>
<dbReference type="AlphaFoldDB" id="A0A512NR82"/>
<reference evidence="1 2" key="1">
    <citation type="submission" date="2019-07" db="EMBL/GenBank/DDBJ databases">
        <title>Whole genome shotgun sequence of Reyranella soli NBRC 108950.</title>
        <authorList>
            <person name="Hosoyama A."/>
            <person name="Uohara A."/>
            <person name="Ohji S."/>
            <person name="Ichikawa N."/>
        </authorList>
    </citation>
    <scope>NUCLEOTIDE SEQUENCE [LARGE SCALE GENOMIC DNA]</scope>
    <source>
        <strain evidence="1 2">NBRC 108950</strain>
    </source>
</reference>
<accession>A0A512NR82</accession>
<name>A0A512NR82_9HYPH</name>
<comment type="caution">
    <text evidence="1">The sequence shown here is derived from an EMBL/GenBank/DDBJ whole genome shotgun (WGS) entry which is preliminary data.</text>
</comment>
<organism evidence="1 2">
    <name type="scientific">Reyranella soli</name>
    <dbReference type="NCBI Taxonomy" id="1230389"/>
    <lineage>
        <taxon>Bacteria</taxon>
        <taxon>Pseudomonadati</taxon>
        <taxon>Pseudomonadota</taxon>
        <taxon>Alphaproteobacteria</taxon>
        <taxon>Hyphomicrobiales</taxon>
        <taxon>Reyranellaceae</taxon>
        <taxon>Reyranella</taxon>
    </lineage>
</organism>
<dbReference type="InterPro" id="IPR025563">
    <property type="entry name" value="DUF4286"/>
</dbReference>
<keyword evidence="2" id="KW-1185">Reference proteome</keyword>
<dbReference type="RefSeq" id="WP_170303797.1">
    <property type="nucleotide sequence ID" value="NZ_BKAJ01000225.1"/>
</dbReference>
<sequence length="111" mass="12440">MTALANCLLIVTAEVDAAVEADWNRWYDEVHVPDVLACPGVRGGRRYISSGKAVEWERGQRREPTAKVYTAVYELDSPAVVETKQFLAMRGWHHFAPHVRSLTRVVMAMAG</sequence>
<dbReference type="SUPFAM" id="SSF54909">
    <property type="entry name" value="Dimeric alpha+beta barrel"/>
    <property type="match status" value="1"/>
</dbReference>
<evidence type="ECO:0008006" key="3">
    <source>
        <dbReference type="Google" id="ProtNLM"/>
    </source>
</evidence>
<evidence type="ECO:0000313" key="2">
    <source>
        <dbReference type="Proteomes" id="UP000321058"/>
    </source>
</evidence>
<gene>
    <name evidence="1" type="ORF">RSO01_86190</name>
</gene>
<evidence type="ECO:0000313" key="1">
    <source>
        <dbReference type="EMBL" id="GEP61453.1"/>
    </source>
</evidence>
<dbReference type="Pfam" id="PF14114">
    <property type="entry name" value="DUF4286"/>
    <property type="match status" value="1"/>
</dbReference>
<dbReference type="InterPro" id="IPR011008">
    <property type="entry name" value="Dimeric_a/b-barrel"/>
</dbReference>
<dbReference type="EMBL" id="BKAJ01000225">
    <property type="protein sequence ID" value="GEP61453.1"/>
    <property type="molecule type" value="Genomic_DNA"/>
</dbReference>